<dbReference type="STRING" id="767519.SAMN05216559_2942"/>
<evidence type="ECO:0008006" key="3">
    <source>
        <dbReference type="Google" id="ProtNLM"/>
    </source>
</evidence>
<dbReference type="Proteomes" id="UP000199062">
    <property type="component" value="Unassembled WGS sequence"/>
</dbReference>
<reference evidence="1 2" key="1">
    <citation type="submission" date="2016-10" db="EMBL/GenBank/DDBJ databases">
        <authorList>
            <person name="de Groot N.N."/>
        </authorList>
    </citation>
    <scope>NUCLEOTIDE SEQUENCE [LARGE SCALE GENOMIC DNA]</scope>
    <source>
        <strain evidence="1 2">CGMCC 1.10457</strain>
    </source>
</reference>
<dbReference type="Gene3D" id="3.60.15.10">
    <property type="entry name" value="Ribonuclease Z/Hydroxyacylglutathione hydrolase-like"/>
    <property type="match status" value="1"/>
</dbReference>
<dbReference type="InterPro" id="IPR036866">
    <property type="entry name" value="RibonucZ/Hydroxyglut_hydro"/>
</dbReference>
<dbReference type="RefSeq" id="WP_089817302.1">
    <property type="nucleotide sequence ID" value="NZ_FOZK01000003.1"/>
</dbReference>
<dbReference type="OrthoDB" id="169463at2157"/>
<name>A0A1I6LR26_9EURY</name>
<protein>
    <recommendedName>
        <fullName evidence="3">Glyoxylase, beta-lactamase superfamily II</fullName>
    </recommendedName>
</protein>
<dbReference type="EMBL" id="FOZK01000003">
    <property type="protein sequence ID" value="SFS05911.1"/>
    <property type="molecule type" value="Genomic_DNA"/>
</dbReference>
<evidence type="ECO:0000313" key="2">
    <source>
        <dbReference type="Proteomes" id="UP000199062"/>
    </source>
</evidence>
<keyword evidence="2" id="KW-1185">Reference proteome</keyword>
<proteinExistence type="predicted"/>
<dbReference type="AlphaFoldDB" id="A0A1I6LR26"/>
<evidence type="ECO:0000313" key="1">
    <source>
        <dbReference type="EMBL" id="SFS05911.1"/>
    </source>
</evidence>
<organism evidence="1 2">
    <name type="scientific">Halomicrobium zhouii</name>
    <dbReference type="NCBI Taxonomy" id="767519"/>
    <lineage>
        <taxon>Archaea</taxon>
        <taxon>Methanobacteriati</taxon>
        <taxon>Methanobacteriota</taxon>
        <taxon>Stenosarchaea group</taxon>
        <taxon>Halobacteria</taxon>
        <taxon>Halobacteriales</taxon>
        <taxon>Haloarculaceae</taxon>
        <taxon>Halomicrobium</taxon>
    </lineage>
</organism>
<accession>A0A1I6LR26</accession>
<sequence length="226" mass="24769">MTMKASGPATAWREIDRWDHGVGWLAHPEEEMQRASHALEADGEVWVVDPVDADGIDDLFDEFGDVAGVVVLLDRHTRDADVVANRHDVSVHVPRWMSGVEEKIDAPIEPLHAQLGDTEYGVHQVVDLPFWQEAALYGEDTGTLVVPEALGTADFFLSGTERLGVHPMLRLFPPKKLGRLSPERILVGHGKGVLDDATDALVDALGGSRSRAPSLYAKTVREFLPV</sequence>
<gene>
    <name evidence="1" type="ORF">SAMN05216559_2942</name>
</gene>